<keyword evidence="2" id="KW-0732">Signal</keyword>
<dbReference type="InterPro" id="IPR036866">
    <property type="entry name" value="RibonucZ/Hydroxyglut_hydro"/>
</dbReference>
<evidence type="ECO:0000313" key="7">
    <source>
        <dbReference type="Proteomes" id="UP000256345"/>
    </source>
</evidence>
<name>A0AAC8QJ00_9BACT</name>
<feature type="signal peptide" evidence="2">
    <location>
        <begin position="1"/>
        <end position="18"/>
    </location>
</feature>
<dbReference type="Proteomes" id="UP000256345">
    <property type="component" value="Unassembled WGS sequence"/>
</dbReference>
<dbReference type="Gene3D" id="3.60.15.10">
    <property type="entry name" value="Ribonuclease Z/Hydroxyacylglutathione hydrolase-like"/>
    <property type="match status" value="1"/>
</dbReference>
<dbReference type="Pfam" id="PF00753">
    <property type="entry name" value="Lactamase_B"/>
    <property type="match status" value="1"/>
</dbReference>
<dbReference type="EMBL" id="QUMU01000007">
    <property type="protein sequence ID" value="REG29715.1"/>
    <property type="molecule type" value="Genomic_DNA"/>
</dbReference>
<feature type="domain" description="Metallo-beta-lactamase" evidence="3">
    <location>
        <begin position="46"/>
        <end position="231"/>
    </location>
</feature>
<dbReference type="InterPro" id="IPR050855">
    <property type="entry name" value="NDM-1-like"/>
</dbReference>
<reference evidence="4 6" key="1">
    <citation type="submission" date="2015-05" db="EMBL/GenBank/DDBJ databases">
        <title>Genome assembly of Archangium gephyra DSM 2261.</title>
        <authorList>
            <person name="Sharma G."/>
            <person name="Subramanian S."/>
        </authorList>
    </citation>
    <scope>NUCLEOTIDE SEQUENCE [LARGE SCALE GENOMIC DNA]</scope>
    <source>
        <strain evidence="4 6">DSM 2261</strain>
    </source>
</reference>
<organism evidence="4 6">
    <name type="scientific">Archangium gephyra</name>
    <dbReference type="NCBI Taxonomy" id="48"/>
    <lineage>
        <taxon>Bacteria</taxon>
        <taxon>Pseudomonadati</taxon>
        <taxon>Myxococcota</taxon>
        <taxon>Myxococcia</taxon>
        <taxon>Myxococcales</taxon>
        <taxon>Cystobacterineae</taxon>
        <taxon>Archangiaceae</taxon>
        <taxon>Archangium</taxon>
    </lineage>
</organism>
<gene>
    <name evidence="4" type="ORF">AA314_09597</name>
    <name evidence="5" type="ORF">ATI61_107411</name>
</gene>
<dbReference type="SUPFAM" id="SSF56281">
    <property type="entry name" value="Metallo-hydrolase/oxidoreductase"/>
    <property type="match status" value="1"/>
</dbReference>
<protein>
    <submittedName>
        <fullName evidence="4">Cyclase</fullName>
    </submittedName>
    <submittedName>
        <fullName evidence="5">Glyoxylase-like metal-dependent hydrolase (Beta-lactamase superfamily II)</fullName>
    </submittedName>
</protein>
<reference evidence="5 7" key="2">
    <citation type="submission" date="2018-08" db="EMBL/GenBank/DDBJ databases">
        <title>Genomic Encyclopedia of Archaeal and Bacterial Type Strains, Phase II (KMG-II): from individual species to whole genera.</title>
        <authorList>
            <person name="Goeker M."/>
        </authorList>
    </citation>
    <scope>NUCLEOTIDE SEQUENCE [LARGE SCALE GENOMIC DNA]</scope>
    <source>
        <strain evidence="5 7">DSM 2261</strain>
    </source>
</reference>
<keyword evidence="7" id="KW-1185">Reference proteome</keyword>
<evidence type="ECO:0000313" key="6">
    <source>
        <dbReference type="Proteomes" id="UP000035579"/>
    </source>
</evidence>
<dbReference type="PANTHER" id="PTHR42951">
    <property type="entry name" value="METALLO-BETA-LACTAMASE DOMAIN-CONTAINING"/>
    <property type="match status" value="1"/>
</dbReference>
<accession>A0AAC8QJ00</accession>
<evidence type="ECO:0000259" key="3">
    <source>
        <dbReference type="SMART" id="SM00849"/>
    </source>
</evidence>
<evidence type="ECO:0000256" key="1">
    <source>
        <dbReference type="ARBA" id="ARBA00005250"/>
    </source>
</evidence>
<dbReference type="AlphaFoldDB" id="A0AAC8QJ00"/>
<proteinExistence type="inferred from homology"/>
<dbReference type="EMBL" id="CP011509">
    <property type="protein sequence ID" value="AKJ07971.1"/>
    <property type="molecule type" value="Genomic_DNA"/>
</dbReference>
<comment type="similarity">
    <text evidence="1">Belongs to the metallo-beta-lactamase superfamily. Class-B beta-lactamase family.</text>
</comment>
<evidence type="ECO:0000313" key="5">
    <source>
        <dbReference type="EMBL" id="REG29715.1"/>
    </source>
</evidence>
<evidence type="ECO:0000256" key="2">
    <source>
        <dbReference type="SAM" id="SignalP"/>
    </source>
</evidence>
<dbReference type="RefSeq" id="WP_053067275.1">
    <property type="nucleotide sequence ID" value="NZ_CP011509.1"/>
</dbReference>
<dbReference type="Proteomes" id="UP000035579">
    <property type="component" value="Chromosome"/>
</dbReference>
<sequence length="313" mass="33685">MKKLLLSALLVVPGVASAQFDEASLAKVQVKSTPVAGNVHIFEGAGGNIGVSAGPDGILIVDDQFAPLVPKIRAALGKLTKGKAKAPEYVLNTHWHFDHTGGNALFGREGTIVAHKHVRTRLMNGLESATLGMKIPPAPKEALPVITYDQGISIFFNGEEIQVTHLPTGHTDGDSMVYFSGSNVLHLGDQFTGDKYPFIDLESGGSLEGYLRNVERVLQTLPAGVKIIPGHGAVSGRQELETFAQMLRDTVELVKGKQAAGKTLEQVKAEGMPEKYKSWGDGFMKPEQWLTVAYQSLSGQKPEPAKKPEEPKK</sequence>
<dbReference type="SMART" id="SM00849">
    <property type="entry name" value="Lactamase_B"/>
    <property type="match status" value="1"/>
</dbReference>
<dbReference type="InterPro" id="IPR001279">
    <property type="entry name" value="Metallo-B-lactamas"/>
</dbReference>
<dbReference type="CDD" id="cd16282">
    <property type="entry name" value="metallo-hydrolase-like_MBL-fold"/>
    <property type="match status" value="1"/>
</dbReference>
<evidence type="ECO:0000313" key="4">
    <source>
        <dbReference type="EMBL" id="AKJ07971.1"/>
    </source>
</evidence>
<dbReference type="GO" id="GO:0017001">
    <property type="term" value="P:antibiotic catabolic process"/>
    <property type="evidence" value="ECO:0007669"/>
    <property type="project" value="UniProtKB-ARBA"/>
</dbReference>
<dbReference type="KEGG" id="age:AA314_09597"/>
<feature type="chain" id="PRO_5042147416" evidence="2">
    <location>
        <begin position="19"/>
        <end position="313"/>
    </location>
</feature>
<dbReference type="PANTHER" id="PTHR42951:SF4">
    <property type="entry name" value="ACYL-COENZYME A THIOESTERASE MBLAC2"/>
    <property type="match status" value="1"/>
</dbReference>